<dbReference type="SMART" id="SM00418">
    <property type="entry name" value="HTH_ARSR"/>
    <property type="match status" value="1"/>
</dbReference>
<dbReference type="InterPro" id="IPR001845">
    <property type="entry name" value="HTH_ArsR_DNA-bd_dom"/>
</dbReference>
<evidence type="ECO:0000313" key="3">
    <source>
        <dbReference type="Proteomes" id="UP001589894"/>
    </source>
</evidence>
<accession>A0ABV6NVT7</accession>
<dbReference type="RefSeq" id="WP_377337115.1">
    <property type="nucleotide sequence ID" value="NZ_JBHLUE010000004.1"/>
</dbReference>
<dbReference type="Pfam" id="PF12840">
    <property type="entry name" value="HTH_20"/>
    <property type="match status" value="1"/>
</dbReference>
<keyword evidence="3" id="KW-1185">Reference proteome</keyword>
<proteinExistence type="predicted"/>
<evidence type="ECO:0000313" key="2">
    <source>
        <dbReference type="EMBL" id="MFC0564173.1"/>
    </source>
</evidence>
<evidence type="ECO:0000259" key="1">
    <source>
        <dbReference type="SMART" id="SM00418"/>
    </source>
</evidence>
<comment type="caution">
    <text evidence="2">The sequence shown here is derived from an EMBL/GenBank/DDBJ whole genome shotgun (WGS) entry which is preliminary data.</text>
</comment>
<dbReference type="Proteomes" id="UP001589894">
    <property type="component" value="Unassembled WGS sequence"/>
</dbReference>
<feature type="domain" description="HTH arsR-type" evidence="1">
    <location>
        <begin position="14"/>
        <end position="102"/>
    </location>
</feature>
<protein>
    <submittedName>
        <fullName evidence="2">Helix-turn-helix domain-containing protein</fullName>
    </submittedName>
</protein>
<dbReference type="EMBL" id="JBHLUE010000004">
    <property type="protein sequence ID" value="MFC0564173.1"/>
    <property type="molecule type" value="Genomic_DNA"/>
</dbReference>
<dbReference type="Gene3D" id="1.10.10.10">
    <property type="entry name" value="Winged helix-like DNA-binding domain superfamily/Winged helix DNA-binding domain"/>
    <property type="match status" value="1"/>
</dbReference>
<sequence length="197" mass="22194">MPDPRPQVALTDPTALRAYAHPLRLALVGLLRREGPLTATRAARALGDNVPNCSFHLRQLAKYGLVERVAGADARERPWQATALATQWEHHADDPAMQAAVDHLDAVIAKRYYERAMRWLARRAEEPAEWRRNTGPGDALLFLTAEELAELLRRQEELVAEFRPRQVEESLRPPGARAVSIAQYVTLYHPDEAADRP</sequence>
<dbReference type="InterPro" id="IPR036390">
    <property type="entry name" value="WH_DNA-bd_sf"/>
</dbReference>
<gene>
    <name evidence="2" type="ORF">ACFFHU_08345</name>
</gene>
<organism evidence="2 3">
    <name type="scientific">Plantactinospora siamensis</name>
    <dbReference type="NCBI Taxonomy" id="555372"/>
    <lineage>
        <taxon>Bacteria</taxon>
        <taxon>Bacillati</taxon>
        <taxon>Actinomycetota</taxon>
        <taxon>Actinomycetes</taxon>
        <taxon>Micromonosporales</taxon>
        <taxon>Micromonosporaceae</taxon>
        <taxon>Plantactinospora</taxon>
    </lineage>
</organism>
<reference evidence="2 3" key="1">
    <citation type="submission" date="2024-09" db="EMBL/GenBank/DDBJ databases">
        <authorList>
            <person name="Sun Q."/>
            <person name="Mori K."/>
        </authorList>
    </citation>
    <scope>NUCLEOTIDE SEQUENCE [LARGE SCALE GENOMIC DNA]</scope>
    <source>
        <strain evidence="2 3">TBRC 2205</strain>
    </source>
</reference>
<name>A0ABV6NVT7_9ACTN</name>
<dbReference type="InterPro" id="IPR011991">
    <property type="entry name" value="ArsR-like_HTH"/>
</dbReference>
<dbReference type="SUPFAM" id="SSF46785">
    <property type="entry name" value="Winged helix' DNA-binding domain"/>
    <property type="match status" value="1"/>
</dbReference>
<dbReference type="CDD" id="cd00090">
    <property type="entry name" value="HTH_ARSR"/>
    <property type="match status" value="1"/>
</dbReference>
<dbReference type="InterPro" id="IPR036388">
    <property type="entry name" value="WH-like_DNA-bd_sf"/>
</dbReference>